<dbReference type="SMART" id="SM00535">
    <property type="entry name" value="RIBOc"/>
    <property type="match status" value="1"/>
</dbReference>
<evidence type="ECO:0000313" key="18">
    <source>
        <dbReference type="EMBL" id="ATY85074.1"/>
    </source>
</evidence>
<comment type="cofactor">
    <cofactor evidence="15">
        <name>Mg(2+)</name>
        <dbReference type="ChEBI" id="CHEBI:18420"/>
    </cofactor>
</comment>
<feature type="binding site" evidence="15">
    <location>
        <position position="46"/>
    </location>
    <ligand>
        <name>Mg(2+)</name>
        <dbReference type="ChEBI" id="CHEBI:18420"/>
    </ligand>
</feature>
<evidence type="ECO:0000256" key="12">
    <source>
        <dbReference type="ARBA" id="ARBA00022801"/>
    </source>
</evidence>
<evidence type="ECO:0000256" key="3">
    <source>
        <dbReference type="ARBA" id="ARBA00010183"/>
    </source>
</evidence>
<feature type="domain" description="RNase III" evidence="17">
    <location>
        <begin position="5"/>
        <end position="133"/>
    </location>
</feature>
<evidence type="ECO:0000259" key="16">
    <source>
        <dbReference type="PROSITE" id="PS50137"/>
    </source>
</evidence>
<keyword evidence="7 15" id="KW-0507">mRNA processing</keyword>
<dbReference type="PROSITE" id="PS50137">
    <property type="entry name" value="DS_RBD"/>
    <property type="match status" value="1"/>
</dbReference>
<dbReference type="GO" id="GO:0006364">
    <property type="term" value="P:rRNA processing"/>
    <property type="evidence" value="ECO:0007669"/>
    <property type="project" value="UniProtKB-UniRule"/>
</dbReference>
<comment type="catalytic activity">
    <reaction evidence="1 15">
        <text>Endonucleolytic cleavage to 5'-phosphomonoester.</text>
        <dbReference type="EC" id="3.1.26.3"/>
    </reaction>
</comment>
<evidence type="ECO:0000256" key="6">
    <source>
        <dbReference type="ARBA" id="ARBA00022552"/>
    </source>
</evidence>
<evidence type="ECO:0000256" key="10">
    <source>
        <dbReference type="ARBA" id="ARBA00022723"/>
    </source>
</evidence>
<evidence type="ECO:0000259" key="17">
    <source>
        <dbReference type="PROSITE" id="PS50142"/>
    </source>
</evidence>
<evidence type="ECO:0000256" key="4">
    <source>
        <dbReference type="ARBA" id="ARBA00011738"/>
    </source>
</evidence>
<evidence type="ECO:0000256" key="8">
    <source>
        <dbReference type="ARBA" id="ARBA00022694"/>
    </source>
</evidence>
<dbReference type="EC" id="3.1.26.3" evidence="15"/>
<evidence type="ECO:0000256" key="13">
    <source>
        <dbReference type="ARBA" id="ARBA00022842"/>
    </source>
</evidence>
<dbReference type="Gene3D" id="3.30.160.20">
    <property type="match status" value="1"/>
</dbReference>
<dbReference type="PROSITE" id="PS00517">
    <property type="entry name" value="RNASE_3_1"/>
    <property type="match status" value="1"/>
</dbReference>
<keyword evidence="11 15" id="KW-0255">Endonuclease</keyword>
<dbReference type="HAMAP" id="MF_00104">
    <property type="entry name" value="RNase_III"/>
    <property type="match status" value="1"/>
</dbReference>
<evidence type="ECO:0000256" key="2">
    <source>
        <dbReference type="ARBA" id="ARBA00004496"/>
    </source>
</evidence>
<keyword evidence="8 15" id="KW-0819">tRNA processing</keyword>
<dbReference type="EMBL" id="CP024955">
    <property type="protein sequence ID" value="ATY85074.1"/>
    <property type="molecule type" value="Genomic_DNA"/>
</dbReference>
<keyword evidence="5 15" id="KW-0963">Cytoplasm</keyword>
<feature type="active site" evidence="15">
    <location>
        <position position="122"/>
    </location>
</feature>
<comment type="subcellular location">
    <subcellularLocation>
        <location evidence="2 15">Cytoplasm</location>
    </subcellularLocation>
</comment>
<dbReference type="GO" id="GO:0006397">
    <property type="term" value="P:mRNA processing"/>
    <property type="evidence" value="ECO:0007669"/>
    <property type="project" value="UniProtKB-UniRule"/>
</dbReference>
<dbReference type="InterPro" id="IPR014720">
    <property type="entry name" value="dsRBD_dom"/>
</dbReference>
<dbReference type="PROSITE" id="PS50142">
    <property type="entry name" value="RNASE_3_2"/>
    <property type="match status" value="1"/>
</dbReference>
<protein>
    <recommendedName>
        <fullName evidence="15">Ribonuclease 3</fullName>
        <ecNumber evidence="15">3.1.26.3</ecNumber>
    </recommendedName>
    <alternativeName>
        <fullName evidence="15">Ribonuclease III</fullName>
        <shortName evidence="15">RNase III</shortName>
    </alternativeName>
</protein>
<keyword evidence="12 15" id="KW-0378">Hydrolase</keyword>
<keyword evidence="13 15" id="KW-0460">Magnesium</keyword>
<evidence type="ECO:0000256" key="1">
    <source>
        <dbReference type="ARBA" id="ARBA00000109"/>
    </source>
</evidence>
<evidence type="ECO:0000256" key="15">
    <source>
        <dbReference type="HAMAP-Rule" id="MF_00104"/>
    </source>
</evidence>
<keyword evidence="6 15" id="KW-0698">rRNA processing</keyword>
<evidence type="ECO:0000256" key="7">
    <source>
        <dbReference type="ARBA" id="ARBA00022664"/>
    </source>
</evidence>
<dbReference type="CDD" id="cd00593">
    <property type="entry name" value="RIBOc"/>
    <property type="match status" value="1"/>
</dbReference>
<dbReference type="GO" id="GO:0004525">
    <property type="term" value="F:ribonuclease III activity"/>
    <property type="evidence" value="ECO:0007669"/>
    <property type="project" value="UniProtKB-UniRule"/>
</dbReference>
<dbReference type="Gene3D" id="1.10.1520.10">
    <property type="entry name" value="Ribonuclease III domain"/>
    <property type="match status" value="1"/>
</dbReference>
<evidence type="ECO:0000313" key="19">
    <source>
        <dbReference type="Proteomes" id="UP000231932"/>
    </source>
</evidence>
<keyword evidence="19" id="KW-1185">Reference proteome</keyword>
<dbReference type="GO" id="GO:0005737">
    <property type="term" value="C:cytoplasm"/>
    <property type="evidence" value="ECO:0007669"/>
    <property type="project" value="UniProtKB-SubCell"/>
</dbReference>
<comment type="subunit">
    <text evidence="4 15">Homodimer.</text>
</comment>
<reference evidence="19" key="1">
    <citation type="submission" date="2017-11" db="EMBL/GenBank/DDBJ databases">
        <title>Complete Genome Sequence of Kyrpidia sp. Strain EA-1, a thermophilic, hydrogen-oxidizing Bacterium, isolated from the Azores.</title>
        <authorList>
            <person name="Reiner J.E."/>
            <person name="Lapp C.J."/>
            <person name="Bunk B."/>
            <person name="Gescher J."/>
        </authorList>
    </citation>
    <scope>NUCLEOTIDE SEQUENCE [LARGE SCALE GENOMIC DNA]</scope>
    <source>
        <strain evidence="19">EA-1</strain>
    </source>
</reference>
<gene>
    <name evidence="15" type="primary">rnc</name>
    <name evidence="18" type="ORF">CVV65_09170</name>
</gene>
<dbReference type="SUPFAM" id="SSF54768">
    <property type="entry name" value="dsRNA-binding domain-like"/>
    <property type="match status" value="1"/>
</dbReference>
<evidence type="ECO:0000256" key="5">
    <source>
        <dbReference type="ARBA" id="ARBA00022490"/>
    </source>
</evidence>
<dbReference type="GO" id="GO:0008033">
    <property type="term" value="P:tRNA processing"/>
    <property type="evidence" value="ECO:0007669"/>
    <property type="project" value="UniProtKB-KW"/>
</dbReference>
<keyword evidence="14 15" id="KW-0694">RNA-binding</keyword>
<dbReference type="KEGG" id="kyr:CVV65_09170"/>
<sequence length="231" mass="26222">MATKWDELEARLGITFRNASLLRQAFTHSSYRNEHRGDVEDNERLEFLGDAVLELLVSEFLFRAYPRFPEGELTRMRAAIVCEPSLVRFATALGLDQYIRLGRGEEMSGGRRRPSLLADVYEALIGAIFLDQGLEAAREFLLRMMFPALQREQAPILDDYKTMLQEHVQKVGLGPLTYRITDERGPAHHREFVAQVWIGGQAYGEGSGRSKKEAEQHAAREALMKLTVLPS</sequence>
<evidence type="ECO:0000256" key="14">
    <source>
        <dbReference type="ARBA" id="ARBA00022884"/>
    </source>
</evidence>
<dbReference type="FunFam" id="3.30.160.20:FF:000003">
    <property type="entry name" value="Ribonuclease 3"/>
    <property type="match status" value="1"/>
</dbReference>
<keyword evidence="9 15" id="KW-0540">Nuclease</keyword>
<feature type="binding site" evidence="15">
    <location>
        <position position="119"/>
    </location>
    <ligand>
        <name>Mg(2+)</name>
        <dbReference type="ChEBI" id="CHEBI:18420"/>
    </ligand>
</feature>
<dbReference type="PANTHER" id="PTHR11207">
    <property type="entry name" value="RIBONUCLEASE III"/>
    <property type="match status" value="1"/>
</dbReference>
<dbReference type="CDD" id="cd10845">
    <property type="entry name" value="DSRM_RNAse_III_family"/>
    <property type="match status" value="1"/>
</dbReference>
<organism evidence="18 19">
    <name type="scientific">Kyrpidia spormannii</name>
    <dbReference type="NCBI Taxonomy" id="2055160"/>
    <lineage>
        <taxon>Bacteria</taxon>
        <taxon>Bacillati</taxon>
        <taxon>Bacillota</taxon>
        <taxon>Bacilli</taxon>
        <taxon>Bacillales</taxon>
        <taxon>Alicyclobacillaceae</taxon>
        <taxon>Kyrpidia</taxon>
    </lineage>
</organism>
<dbReference type="GO" id="GO:0003725">
    <property type="term" value="F:double-stranded RNA binding"/>
    <property type="evidence" value="ECO:0007669"/>
    <property type="project" value="TreeGrafter"/>
</dbReference>
<feature type="binding site" evidence="15">
    <location>
        <position position="122"/>
    </location>
    <ligand>
        <name>Mg(2+)</name>
        <dbReference type="ChEBI" id="CHEBI:18420"/>
    </ligand>
</feature>
<dbReference type="FunFam" id="1.10.1520.10:FF:000001">
    <property type="entry name" value="Ribonuclease 3"/>
    <property type="match status" value="1"/>
</dbReference>
<dbReference type="SUPFAM" id="SSF69065">
    <property type="entry name" value="RNase III domain-like"/>
    <property type="match status" value="1"/>
</dbReference>
<name>A0A2K8N6V9_9BACL</name>
<dbReference type="Pfam" id="PF00035">
    <property type="entry name" value="dsrm"/>
    <property type="match status" value="1"/>
</dbReference>
<dbReference type="GO" id="GO:0010468">
    <property type="term" value="P:regulation of gene expression"/>
    <property type="evidence" value="ECO:0007669"/>
    <property type="project" value="TreeGrafter"/>
</dbReference>
<keyword evidence="15" id="KW-0699">rRNA-binding</keyword>
<dbReference type="GO" id="GO:0019843">
    <property type="term" value="F:rRNA binding"/>
    <property type="evidence" value="ECO:0007669"/>
    <property type="project" value="UniProtKB-KW"/>
</dbReference>
<dbReference type="InterPro" id="IPR000999">
    <property type="entry name" value="RNase_III_dom"/>
</dbReference>
<dbReference type="GO" id="GO:0042802">
    <property type="term" value="F:identical protein binding"/>
    <property type="evidence" value="ECO:0007669"/>
    <property type="project" value="UniProtKB-ARBA"/>
</dbReference>
<dbReference type="RefSeq" id="WP_100667871.1">
    <property type="nucleotide sequence ID" value="NZ_CP024955.1"/>
</dbReference>
<dbReference type="NCBIfam" id="TIGR02191">
    <property type="entry name" value="RNaseIII"/>
    <property type="match status" value="1"/>
</dbReference>
<dbReference type="SMART" id="SM00358">
    <property type="entry name" value="DSRM"/>
    <property type="match status" value="1"/>
</dbReference>
<dbReference type="AlphaFoldDB" id="A0A2K8N6V9"/>
<feature type="active site" evidence="15">
    <location>
        <position position="50"/>
    </location>
</feature>
<accession>A0A2K8N6V9</accession>
<evidence type="ECO:0000256" key="9">
    <source>
        <dbReference type="ARBA" id="ARBA00022722"/>
    </source>
</evidence>
<dbReference type="InterPro" id="IPR036389">
    <property type="entry name" value="RNase_III_sf"/>
</dbReference>
<comment type="function">
    <text evidence="15">Digests double-stranded RNA. Involved in the processing of primary rRNA transcript to yield the immediate precursors to the large and small rRNAs (23S and 16S). Processes some mRNAs, and tRNAs when they are encoded in the rRNA operon. Processes pre-crRNA and tracrRNA of type II CRISPR loci if present in the organism.</text>
</comment>
<feature type="domain" description="DRBM" evidence="16">
    <location>
        <begin position="159"/>
        <end position="228"/>
    </location>
</feature>
<dbReference type="GO" id="GO:0046872">
    <property type="term" value="F:metal ion binding"/>
    <property type="evidence" value="ECO:0007669"/>
    <property type="project" value="UniProtKB-KW"/>
</dbReference>
<dbReference type="Pfam" id="PF14622">
    <property type="entry name" value="Ribonucleas_3_3"/>
    <property type="match status" value="1"/>
</dbReference>
<proteinExistence type="inferred from homology"/>
<dbReference type="PANTHER" id="PTHR11207:SF0">
    <property type="entry name" value="RIBONUCLEASE 3"/>
    <property type="match status" value="1"/>
</dbReference>
<dbReference type="InterPro" id="IPR011907">
    <property type="entry name" value="RNase_III"/>
</dbReference>
<evidence type="ECO:0000256" key="11">
    <source>
        <dbReference type="ARBA" id="ARBA00022759"/>
    </source>
</evidence>
<comment type="similarity">
    <text evidence="3">Belongs to the ribonuclease III family.</text>
</comment>
<dbReference type="Proteomes" id="UP000231932">
    <property type="component" value="Chromosome"/>
</dbReference>
<keyword evidence="10 15" id="KW-0479">Metal-binding</keyword>
<dbReference type="OrthoDB" id="9805026at2"/>